<accession>A0A4Y8MKX7</accession>
<organism evidence="4 5">
    <name type="scientific">Paraburkholderia dipogonis</name>
    <dbReference type="NCBI Taxonomy" id="1211383"/>
    <lineage>
        <taxon>Bacteria</taxon>
        <taxon>Pseudomonadati</taxon>
        <taxon>Pseudomonadota</taxon>
        <taxon>Betaproteobacteria</taxon>
        <taxon>Burkholderiales</taxon>
        <taxon>Burkholderiaceae</taxon>
        <taxon>Paraburkholderia</taxon>
    </lineage>
</organism>
<evidence type="ECO:0000313" key="5">
    <source>
        <dbReference type="Proteomes" id="UP000297385"/>
    </source>
</evidence>
<sequence length="132" mass="13585">MNLHQFALTAGAALALLTLDVHAQQAVAPSSAAVPVSAAPEPSSTADKTAEKAALKAQRKADRMLEKAVRYALAKDKSVDVTRINVRARSGAVTLLGSVPQQDQSDAAFHVAQAVTGVTSVENALTIKAAGQ</sequence>
<dbReference type="EMBL" id="SNVI01000004">
    <property type="protein sequence ID" value="TFE38058.1"/>
    <property type="molecule type" value="Genomic_DNA"/>
</dbReference>
<feature type="signal peptide" evidence="2">
    <location>
        <begin position="1"/>
        <end position="23"/>
    </location>
</feature>
<protein>
    <submittedName>
        <fullName evidence="4">BON domain-containing protein</fullName>
    </submittedName>
</protein>
<evidence type="ECO:0000313" key="4">
    <source>
        <dbReference type="EMBL" id="TFE38058.1"/>
    </source>
</evidence>
<dbReference type="PANTHER" id="PTHR34606">
    <property type="entry name" value="BON DOMAIN-CONTAINING PROTEIN"/>
    <property type="match status" value="1"/>
</dbReference>
<dbReference type="RefSeq" id="WP_134465708.1">
    <property type="nucleotide sequence ID" value="NZ_JBHMFL010000109.1"/>
</dbReference>
<dbReference type="InterPro" id="IPR051686">
    <property type="entry name" value="Lipoprotein_DolP"/>
</dbReference>
<dbReference type="PROSITE" id="PS50914">
    <property type="entry name" value="BON"/>
    <property type="match status" value="1"/>
</dbReference>
<dbReference type="InterPro" id="IPR014004">
    <property type="entry name" value="Transpt-assoc_nodulatn_dom_bac"/>
</dbReference>
<proteinExistence type="predicted"/>
<comment type="caution">
    <text evidence="4">The sequence shown here is derived from an EMBL/GenBank/DDBJ whole genome shotgun (WGS) entry which is preliminary data.</text>
</comment>
<keyword evidence="2" id="KW-0732">Signal</keyword>
<feature type="region of interest" description="Disordered" evidence="1">
    <location>
        <begin position="30"/>
        <end position="50"/>
    </location>
</feature>
<feature type="domain" description="BON" evidence="3">
    <location>
        <begin position="61"/>
        <end position="129"/>
    </location>
</feature>
<name>A0A4Y8MKX7_9BURK</name>
<dbReference type="Gene3D" id="3.30.1340.30">
    <property type="match status" value="1"/>
</dbReference>
<dbReference type="Proteomes" id="UP000297385">
    <property type="component" value="Unassembled WGS sequence"/>
</dbReference>
<dbReference type="InterPro" id="IPR007055">
    <property type="entry name" value="BON_dom"/>
</dbReference>
<gene>
    <name evidence="4" type="ORF">E2553_37280</name>
</gene>
<feature type="compositionally biased region" description="Low complexity" evidence="1">
    <location>
        <begin position="30"/>
        <end position="44"/>
    </location>
</feature>
<evidence type="ECO:0000256" key="2">
    <source>
        <dbReference type="SAM" id="SignalP"/>
    </source>
</evidence>
<reference evidence="4 5" key="1">
    <citation type="submission" date="2019-03" db="EMBL/GenBank/DDBJ databases">
        <title>Complete Genome Sequence of Paraburkholderia dipogonis ICMP 19430T, a Nitrogen-fixing Symbiont of the South African Invasive Legume Dipogon lignosus in New Zealand.</title>
        <authorList>
            <person name="De Meyer S.E."/>
        </authorList>
    </citation>
    <scope>NUCLEOTIDE SEQUENCE [LARGE SCALE GENOMIC DNA]</scope>
    <source>
        <strain evidence="4 5">ICMP 19430</strain>
    </source>
</reference>
<dbReference type="PANTHER" id="PTHR34606:SF15">
    <property type="entry name" value="BON DOMAIN-CONTAINING PROTEIN"/>
    <property type="match status" value="1"/>
</dbReference>
<evidence type="ECO:0000256" key="1">
    <source>
        <dbReference type="SAM" id="MobiDB-lite"/>
    </source>
</evidence>
<dbReference type="Pfam" id="PF04972">
    <property type="entry name" value="BON"/>
    <property type="match status" value="1"/>
</dbReference>
<dbReference type="AlphaFoldDB" id="A0A4Y8MKX7"/>
<evidence type="ECO:0000259" key="3">
    <source>
        <dbReference type="PROSITE" id="PS50914"/>
    </source>
</evidence>
<dbReference type="GeneID" id="97310103"/>
<feature type="chain" id="PRO_5021477929" evidence="2">
    <location>
        <begin position="24"/>
        <end position="132"/>
    </location>
</feature>
<dbReference type="SMART" id="SM00749">
    <property type="entry name" value="BON"/>
    <property type="match status" value="1"/>
</dbReference>